<dbReference type="Proteomes" id="UP000827092">
    <property type="component" value="Unassembled WGS sequence"/>
</dbReference>
<dbReference type="EMBL" id="JAFNEN010000306">
    <property type="protein sequence ID" value="KAG8186314.1"/>
    <property type="molecule type" value="Genomic_DNA"/>
</dbReference>
<dbReference type="AlphaFoldDB" id="A0AAV6UQ85"/>
<feature type="transmembrane region" description="Helical" evidence="1">
    <location>
        <begin position="514"/>
        <end position="533"/>
    </location>
</feature>
<evidence type="ECO:0000256" key="1">
    <source>
        <dbReference type="SAM" id="Phobius"/>
    </source>
</evidence>
<feature type="transmembrane region" description="Helical" evidence="1">
    <location>
        <begin position="405"/>
        <end position="431"/>
    </location>
</feature>
<dbReference type="Pfam" id="PF01757">
    <property type="entry name" value="Acyl_transf_3"/>
    <property type="match status" value="1"/>
</dbReference>
<evidence type="ECO:0000313" key="5">
    <source>
        <dbReference type="Proteomes" id="UP000827092"/>
    </source>
</evidence>
<dbReference type="InterPro" id="IPR006621">
    <property type="entry name" value="Nose-resist-to-fluoxetine_N"/>
</dbReference>
<dbReference type="PANTHER" id="PTHR11161:SF0">
    <property type="entry name" value="O-ACYLTRANSFERASE LIKE PROTEIN"/>
    <property type="match status" value="1"/>
</dbReference>
<feature type="transmembrane region" description="Helical" evidence="1">
    <location>
        <begin position="367"/>
        <end position="385"/>
    </location>
</feature>
<keyword evidence="5" id="KW-1185">Reference proteome</keyword>
<accession>A0AAV6UQ85</accession>
<comment type="caution">
    <text evidence="4">The sequence shown here is derived from an EMBL/GenBank/DDBJ whole genome shotgun (WGS) entry which is preliminary data.</text>
</comment>
<feature type="transmembrane region" description="Helical" evidence="1">
    <location>
        <begin position="540"/>
        <end position="561"/>
    </location>
</feature>
<feature type="chain" id="PRO_5043899522" description="Nose resistant-to-fluoxetine protein N-terminal domain-containing protein" evidence="2">
    <location>
        <begin position="21"/>
        <end position="824"/>
    </location>
</feature>
<feature type="domain" description="Nose resistant-to-fluoxetine protein N-terminal" evidence="3">
    <location>
        <begin position="141"/>
        <end position="293"/>
    </location>
</feature>
<keyword evidence="1" id="KW-0812">Transmembrane</keyword>
<feature type="transmembrane region" description="Helical" evidence="1">
    <location>
        <begin position="300"/>
        <end position="323"/>
    </location>
</feature>
<evidence type="ECO:0000256" key="2">
    <source>
        <dbReference type="SAM" id="SignalP"/>
    </source>
</evidence>
<feature type="signal peptide" evidence="2">
    <location>
        <begin position="1"/>
        <end position="20"/>
    </location>
</feature>
<keyword evidence="2" id="KW-0732">Signal</keyword>
<feature type="transmembrane region" description="Helical" evidence="1">
    <location>
        <begin position="730"/>
        <end position="748"/>
    </location>
</feature>
<protein>
    <recommendedName>
        <fullName evidence="3">Nose resistant-to-fluoxetine protein N-terminal domain-containing protein</fullName>
    </recommendedName>
</protein>
<keyword evidence="1" id="KW-0472">Membrane</keyword>
<sequence length="824" mass="91453">MYIQWIILVSHLLLCSLAVCQSNANSTISTTSVLNSTIPAASVLSSTITTASVLNSTILAASVLSTTISTASVLNSTISAETTTVVHYSVHKGYEDMEDYNRKVDNYTKVFEKSIKTFFKNAVKSALPNLLKYNTGGDVMSTKCLSSFLKYVSGLTNVKVWALRMFDATSKPPAGILEGTFSDFGSFDQCLDIEVPKSNGALEFRGAYCAVEARRRMPPMPSNFSMAKQKYAKPLDTIGKELKIAGMAFFYLNIRMGVCVPSLCSLQDMQGIAQKISTIVPMDVTIPQCYVKEENHFRPIHIAVISILSVLFLVCLIGSFVDYQSWKSPEQKLSPLKSALQCFSIPTNFTRLMSSSKGSEELKALHGIRALSMAYIILGHTYVYTNFQLLRGPSLVPKWFNRLSLGVILNGWLSVETFFVLSGLLTSYAVLKILDKTKGKISVSMYILRRYIRLTPALLLTMGLVFFLPLLSSGPFWYERVDPEIDSCTRNWWTSVLYISNWTPLKTICASHTWYLSADFQLYVISIVFIYLLHRSPKLGLSFICAAVIACSTAVGVVTYLKELPPIILISSGNNETIDDTINDVHVRTFTHAGPYYVGVVVGFLILKYKNIKMSMAFCTFGWCCSTVLSLCSLYGSHRWIIGEAHGPLLTSLFAALHRTTFAMSVGWVAFACVTGHGGLVNRFLSSSVFAPLGRLTFLVYLFQSLVIWTKVGSLRERKTFSHYTLLYEFMGHLVCTFLLATPFYLVLEAPLSNLERLLFSRSAGTHKPEVTNGNKSNGHLSDNVLNYANDLESAKKKRELSSNVQLMGVKSLDLVKTSHDIPA</sequence>
<organism evidence="4 5">
    <name type="scientific">Oedothorax gibbosus</name>
    <dbReference type="NCBI Taxonomy" id="931172"/>
    <lineage>
        <taxon>Eukaryota</taxon>
        <taxon>Metazoa</taxon>
        <taxon>Ecdysozoa</taxon>
        <taxon>Arthropoda</taxon>
        <taxon>Chelicerata</taxon>
        <taxon>Arachnida</taxon>
        <taxon>Araneae</taxon>
        <taxon>Araneomorphae</taxon>
        <taxon>Entelegynae</taxon>
        <taxon>Araneoidea</taxon>
        <taxon>Linyphiidae</taxon>
        <taxon>Erigoninae</taxon>
        <taxon>Oedothorax</taxon>
    </lineage>
</organism>
<name>A0AAV6UQ85_9ARAC</name>
<dbReference type="InterPro" id="IPR002656">
    <property type="entry name" value="Acyl_transf_3_dom"/>
</dbReference>
<keyword evidence="1" id="KW-1133">Transmembrane helix</keyword>
<dbReference type="SMART" id="SM00703">
    <property type="entry name" value="NRF"/>
    <property type="match status" value="1"/>
</dbReference>
<dbReference type="GO" id="GO:0016747">
    <property type="term" value="F:acyltransferase activity, transferring groups other than amino-acyl groups"/>
    <property type="evidence" value="ECO:0007669"/>
    <property type="project" value="InterPro"/>
</dbReference>
<evidence type="ECO:0000259" key="3">
    <source>
        <dbReference type="SMART" id="SM00703"/>
    </source>
</evidence>
<feature type="transmembrane region" description="Helical" evidence="1">
    <location>
        <begin position="662"/>
        <end position="681"/>
    </location>
</feature>
<feature type="transmembrane region" description="Helical" evidence="1">
    <location>
        <begin position="621"/>
        <end position="642"/>
    </location>
</feature>
<dbReference type="Pfam" id="PF20146">
    <property type="entry name" value="NRF"/>
    <property type="match status" value="1"/>
</dbReference>
<feature type="transmembrane region" description="Helical" evidence="1">
    <location>
        <begin position="593"/>
        <end position="609"/>
    </location>
</feature>
<reference evidence="4 5" key="1">
    <citation type="journal article" date="2022" name="Nat. Ecol. Evol.">
        <title>A masculinizing supergene underlies an exaggerated male reproductive morph in a spider.</title>
        <authorList>
            <person name="Hendrickx F."/>
            <person name="De Corte Z."/>
            <person name="Sonet G."/>
            <person name="Van Belleghem S.M."/>
            <person name="Kostlbacher S."/>
            <person name="Vangestel C."/>
        </authorList>
    </citation>
    <scope>NUCLEOTIDE SEQUENCE [LARGE SCALE GENOMIC DNA]</scope>
    <source>
        <strain evidence="4">W744_W776</strain>
    </source>
</reference>
<evidence type="ECO:0000313" key="4">
    <source>
        <dbReference type="EMBL" id="KAG8186314.1"/>
    </source>
</evidence>
<dbReference type="PANTHER" id="PTHR11161">
    <property type="entry name" value="O-ACYLTRANSFERASE"/>
    <property type="match status" value="1"/>
</dbReference>
<feature type="transmembrane region" description="Helical" evidence="1">
    <location>
        <begin position="451"/>
        <end position="471"/>
    </location>
</feature>
<gene>
    <name evidence="4" type="ORF">JTE90_007335</name>
</gene>
<feature type="transmembrane region" description="Helical" evidence="1">
    <location>
        <begin position="693"/>
        <end position="710"/>
    </location>
</feature>
<proteinExistence type="predicted"/>
<dbReference type="InterPro" id="IPR052728">
    <property type="entry name" value="O2_lipid_transport_reg"/>
</dbReference>